<protein>
    <recommendedName>
        <fullName evidence="4">DUF5671 domain-containing protein</fullName>
    </recommendedName>
</protein>
<dbReference type="AlphaFoldDB" id="A0A1F5X313"/>
<dbReference type="Proteomes" id="UP000178684">
    <property type="component" value="Unassembled WGS sequence"/>
</dbReference>
<comment type="caution">
    <text evidence="2">The sequence shown here is derived from an EMBL/GenBank/DDBJ whole genome shotgun (WGS) entry which is preliminary data.</text>
</comment>
<keyword evidence="1" id="KW-1133">Transmembrane helix</keyword>
<feature type="transmembrane region" description="Helical" evidence="1">
    <location>
        <begin position="5"/>
        <end position="25"/>
    </location>
</feature>
<gene>
    <name evidence="2" type="ORF">A3B18_02925</name>
</gene>
<proteinExistence type="predicted"/>
<keyword evidence="1" id="KW-0472">Membrane</keyword>
<evidence type="ECO:0000313" key="3">
    <source>
        <dbReference type="Proteomes" id="UP000178684"/>
    </source>
</evidence>
<accession>A0A1F5X313</accession>
<organism evidence="2 3">
    <name type="scientific">Candidatus Giovannonibacteria bacterium RIFCSPLOWO2_01_FULL_46_13</name>
    <dbReference type="NCBI Taxonomy" id="1798352"/>
    <lineage>
        <taxon>Bacteria</taxon>
        <taxon>Candidatus Giovannoniibacteriota</taxon>
    </lineage>
</organism>
<sequence>MKRIFYIFSFTVLGILLQFLAHALLEIWYLNRYTPFDGWYTFHTIAGVVLLVAGAALGFWAGVHFWRVIYVERRYFRRWTR</sequence>
<keyword evidence="1" id="KW-0812">Transmembrane</keyword>
<evidence type="ECO:0008006" key="4">
    <source>
        <dbReference type="Google" id="ProtNLM"/>
    </source>
</evidence>
<evidence type="ECO:0000313" key="2">
    <source>
        <dbReference type="EMBL" id="OGF82270.1"/>
    </source>
</evidence>
<evidence type="ECO:0000256" key="1">
    <source>
        <dbReference type="SAM" id="Phobius"/>
    </source>
</evidence>
<dbReference type="EMBL" id="MFIE01000023">
    <property type="protein sequence ID" value="OGF82270.1"/>
    <property type="molecule type" value="Genomic_DNA"/>
</dbReference>
<reference evidence="2 3" key="1">
    <citation type="journal article" date="2016" name="Nat. Commun.">
        <title>Thousands of microbial genomes shed light on interconnected biogeochemical processes in an aquifer system.</title>
        <authorList>
            <person name="Anantharaman K."/>
            <person name="Brown C.T."/>
            <person name="Hug L.A."/>
            <person name="Sharon I."/>
            <person name="Castelle C.J."/>
            <person name="Probst A.J."/>
            <person name="Thomas B.C."/>
            <person name="Singh A."/>
            <person name="Wilkins M.J."/>
            <person name="Karaoz U."/>
            <person name="Brodie E.L."/>
            <person name="Williams K.H."/>
            <person name="Hubbard S.S."/>
            <person name="Banfield J.F."/>
        </authorList>
    </citation>
    <scope>NUCLEOTIDE SEQUENCE [LARGE SCALE GENOMIC DNA]</scope>
</reference>
<name>A0A1F5X313_9BACT</name>
<feature type="transmembrane region" description="Helical" evidence="1">
    <location>
        <begin position="45"/>
        <end position="69"/>
    </location>
</feature>